<dbReference type="InterPro" id="IPR007842">
    <property type="entry name" value="HEPN_dom"/>
</dbReference>
<keyword evidence="3" id="KW-1185">Reference proteome</keyword>
<feature type="domain" description="HEPN" evidence="1">
    <location>
        <begin position="7"/>
        <end position="94"/>
    </location>
</feature>
<dbReference type="EMBL" id="CP121689">
    <property type="protein sequence ID" value="WZL75854.1"/>
    <property type="molecule type" value="Genomic_DNA"/>
</dbReference>
<dbReference type="SUPFAM" id="SSF81593">
    <property type="entry name" value="Nucleotidyltransferase substrate binding subunit/domain"/>
    <property type="match status" value="1"/>
</dbReference>
<dbReference type="Proteomes" id="UP001461341">
    <property type="component" value="Chromosome"/>
</dbReference>
<accession>A0ABZ2YA31</accession>
<reference evidence="2 3" key="1">
    <citation type="submission" date="2023-03" db="EMBL/GenBank/DDBJ databases">
        <title>Novel Species.</title>
        <authorList>
            <person name="Ma S."/>
        </authorList>
    </citation>
    <scope>NUCLEOTIDE SEQUENCE [LARGE SCALE GENOMIC DNA]</scope>
    <source>
        <strain evidence="2 3">B11</strain>
    </source>
</reference>
<dbReference type="RefSeq" id="WP_369018003.1">
    <property type="nucleotide sequence ID" value="NZ_CP121689.1"/>
</dbReference>
<evidence type="ECO:0000313" key="2">
    <source>
        <dbReference type="EMBL" id="WZL75854.1"/>
    </source>
</evidence>
<gene>
    <name evidence="2" type="ORF">QBE54_09735</name>
</gene>
<organism evidence="2 3">
    <name type="scientific">Thermatribacter velox</name>
    <dbReference type="NCBI Taxonomy" id="3039681"/>
    <lineage>
        <taxon>Bacteria</taxon>
        <taxon>Pseudomonadati</taxon>
        <taxon>Atribacterota</taxon>
        <taxon>Atribacteria</taxon>
        <taxon>Atribacterales</taxon>
        <taxon>Thermatribacteraceae</taxon>
        <taxon>Thermatribacter</taxon>
    </lineage>
</organism>
<sequence length="94" mass="10835">MRAWILKAESDLKVAQDELVTKNPATDAICFHSEQCAEKYFKTFLVYCNKEIPRTHNIAELIYRCAEIEPEFQSLLDTDVPFLTAYAVAMRYPG</sequence>
<name>A0ABZ2YA31_9BACT</name>
<dbReference type="PROSITE" id="PS50910">
    <property type="entry name" value="HEPN"/>
    <property type="match status" value="1"/>
</dbReference>
<dbReference type="Gene3D" id="1.20.120.330">
    <property type="entry name" value="Nucleotidyltransferases domain 2"/>
    <property type="match status" value="1"/>
</dbReference>
<evidence type="ECO:0000259" key="1">
    <source>
        <dbReference type="PROSITE" id="PS50910"/>
    </source>
</evidence>
<proteinExistence type="predicted"/>
<protein>
    <submittedName>
        <fullName evidence="2">HEPN domain-containing protein</fullName>
    </submittedName>
</protein>
<dbReference type="Pfam" id="PF05168">
    <property type="entry name" value="HEPN"/>
    <property type="match status" value="1"/>
</dbReference>
<evidence type="ECO:0000313" key="3">
    <source>
        <dbReference type="Proteomes" id="UP001461341"/>
    </source>
</evidence>